<dbReference type="EMBL" id="MT144678">
    <property type="protein sequence ID" value="QJH97235.1"/>
    <property type="molecule type" value="Genomic_DNA"/>
</dbReference>
<name>A0A6H1ZNN7_9ZZZZ</name>
<dbReference type="AlphaFoldDB" id="A0A6H1ZNN7"/>
<proteinExistence type="predicted"/>
<evidence type="ECO:0000313" key="1">
    <source>
        <dbReference type="EMBL" id="QJA49543.1"/>
    </source>
</evidence>
<evidence type="ECO:0000313" key="2">
    <source>
        <dbReference type="EMBL" id="QJH97235.1"/>
    </source>
</evidence>
<gene>
    <name evidence="1" type="ORF">TM448A01396_0023</name>
    <name evidence="2" type="ORF">TM448B00951_0024</name>
</gene>
<accession>A0A6H1ZNN7</accession>
<organism evidence="1">
    <name type="scientific">viral metagenome</name>
    <dbReference type="NCBI Taxonomy" id="1070528"/>
    <lineage>
        <taxon>unclassified sequences</taxon>
        <taxon>metagenomes</taxon>
        <taxon>organismal metagenomes</taxon>
    </lineage>
</organism>
<protein>
    <submittedName>
        <fullName evidence="1">Uncharacterized protein</fullName>
    </submittedName>
</protein>
<reference evidence="1" key="1">
    <citation type="submission" date="2020-03" db="EMBL/GenBank/DDBJ databases">
        <title>The deep terrestrial virosphere.</title>
        <authorList>
            <person name="Holmfeldt K."/>
            <person name="Nilsson E."/>
            <person name="Simone D."/>
            <person name="Lopez-Fernandez M."/>
            <person name="Wu X."/>
            <person name="de Brujin I."/>
            <person name="Lundin D."/>
            <person name="Andersson A."/>
            <person name="Bertilsson S."/>
            <person name="Dopson M."/>
        </authorList>
    </citation>
    <scope>NUCLEOTIDE SEQUENCE</scope>
    <source>
        <strain evidence="1">TM448A01396</strain>
        <strain evidence="2">TM448B00951</strain>
    </source>
</reference>
<dbReference type="EMBL" id="MT144141">
    <property type="protein sequence ID" value="QJA49543.1"/>
    <property type="molecule type" value="Genomic_DNA"/>
</dbReference>
<sequence>MTKEEIKETTKLRLSGAYFFKTDFRTYIDMDSHLLRLDQARLEAIKECIEIIKCEDGGIVLELLEELLGGNEE</sequence>